<protein>
    <submittedName>
        <fullName evidence="2">Rho termination factor, N-terminal domain</fullName>
    </submittedName>
</protein>
<feature type="region of interest" description="Disordered" evidence="1">
    <location>
        <begin position="1"/>
        <end position="96"/>
    </location>
</feature>
<dbReference type="RefSeq" id="WP_091072932.1">
    <property type="nucleotide sequence ID" value="NZ_LT629799.1"/>
</dbReference>
<dbReference type="EMBL" id="LT629799">
    <property type="protein sequence ID" value="SDU81486.1"/>
    <property type="molecule type" value="Genomic_DNA"/>
</dbReference>
<feature type="compositionally biased region" description="Basic and acidic residues" evidence="1">
    <location>
        <begin position="1"/>
        <end position="31"/>
    </location>
</feature>
<proteinExistence type="predicted"/>
<reference evidence="3" key="1">
    <citation type="submission" date="2016-10" db="EMBL/GenBank/DDBJ databases">
        <authorList>
            <person name="Varghese N."/>
            <person name="Submissions S."/>
        </authorList>
    </citation>
    <scope>NUCLEOTIDE SEQUENCE [LARGE SCALE GENOMIC DNA]</scope>
    <source>
        <strain evidence="3">DSM 21743</strain>
    </source>
</reference>
<organism evidence="2 3">
    <name type="scientific">Microlunatus sagamiharensis</name>
    <dbReference type="NCBI Taxonomy" id="546874"/>
    <lineage>
        <taxon>Bacteria</taxon>
        <taxon>Bacillati</taxon>
        <taxon>Actinomycetota</taxon>
        <taxon>Actinomycetes</taxon>
        <taxon>Propionibacteriales</taxon>
        <taxon>Propionibacteriaceae</taxon>
        <taxon>Microlunatus</taxon>
    </lineage>
</organism>
<evidence type="ECO:0000313" key="3">
    <source>
        <dbReference type="Proteomes" id="UP000198825"/>
    </source>
</evidence>
<dbReference type="InterPro" id="IPR037205">
    <property type="entry name" value="ChaB_sf"/>
</dbReference>
<name>A0A1H2LM66_9ACTN</name>
<dbReference type="AlphaFoldDB" id="A0A1H2LM66"/>
<dbReference type="Pfam" id="PF06150">
    <property type="entry name" value="ChaB"/>
    <property type="match status" value="1"/>
</dbReference>
<dbReference type="OrthoDB" id="3731224at2"/>
<evidence type="ECO:0000256" key="1">
    <source>
        <dbReference type="SAM" id="MobiDB-lite"/>
    </source>
</evidence>
<dbReference type="Gene3D" id="1.10.1740.70">
    <property type="entry name" value="ChaB"/>
    <property type="match status" value="1"/>
</dbReference>
<dbReference type="Proteomes" id="UP000198825">
    <property type="component" value="Chromosome I"/>
</dbReference>
<dbReference type="InterPro" id="IPR009317">
    <property type="entry name" value="ChaB"/>
</dbReference>
<sequence>MPEKGSEAERIEEERLPSTLERSDQKARDTYAETLASAEEQYGDGQRAHRTAWAAVKHTHEKVGDHWEPKDENGPSDAKAAGGLDTDAETKGGVDANATKEHLYELAQKADIEGRSTMSKDELVDALQKANDRATAKARQG</sequence>
<gene>
    <name evidence="2" type="ORF">SAMN04488544_0403</name>
</gene>
<evidence type="ECO:0000313" key="2">
    <source>
        <dbReference type="EMBL" id="SDU81486.1"/>
    </source>
</evidence>
<accession>A0A1H2LM66</accession>
<keyword evidence="3" id="KW-1185">Reference proteome</keyword>
<feature type="compositionally biased region" description="Basic and acidic residues" evidence="1">
    <location>
        <begin position="61"/>
        <end position="73"/>
    </location>
</feature>
<dbReference type="STRING" id="546874.SAMN04488544_0403"/>
<dbReference type="SUPFAM" id="SSF140376">
    <property type="entry name" value="ChaB-like"/>
    <property type="match status" value="1"/>
</dbReference>